<gene>
    <name evidence="1" type="ORF">I6G67_16470</name>
    <name evidence="2" type="ORF">NCTC10308_03022</name>
</gene>
<sequence>MSNDLNEHIDLPVISISLQKTLEKLFGDEQFERTQHINFVLKLLSSQQTDNFLVGLNLDYFNIDIEFDSQLPTPPVIPFTKKVKISDLPITSYVNSISQLSESQTHAKNWNILVLKAAIYLIALPELKPDLFKQAHAEHFNTVKRLFQRFRTANKNLDTEKKYHNTEEYKRLWNVYLKDLTLSLEQFIQHLITLDTDELPEFDRNLLNDIRITFNYVLKNKAKIARASIDTQLQYQFLDEEQFIEESIEIKKGASPKALSIETLIDEPLHRQIVVNPTDVTPLAAHSETSQIYILPLVAKHIQRKEHLLTSSSFFPNPSSMNHLLKRLHVDYSEHQNKSALILMLAFLTGNSVNEWLYIQSKRAKKLNNRQKLIYKNDQFFLNSHFNVFENRNFEYSDNLLNQTIYLDIPIPNLFIEDLRKMDSVSFDDIQQYLRKLRQELLIPKLSVVKVSSLLHHTVLAKTGNKQLADLITGIDANQSSSVSYCHQNIPRLHAQYVDILKSLCADVASTYESCVPSLPASIIHFGSRKAPKPQVITEIFAVLKFNIFSQAEDDLIAIYNHYNIWMWHILLLFTAARPVAEFPGFLKNFNLKRQILMVSDKEVGGRNGFGRLIPLCSFLVEEIKKFLKFLEYFSTQIMMSHPALNDVIQQIEASKLPFLGINQDDEWKPLSPSTVKNFHPELGLDHANWHRHTARAFLTHKITEPEILALFGHELMQQEAAHPFSSLSLSQFSKIANVLEQMKDQFKISGIEVNVIIQ</sequence>
<dbReference type="Proteomes" id="UP000595107">
    <property type="component" value="Chromosome"/>
</dbReference>
<accession>A0A380U9U2</accession>
<protein>
    <submittedName>
        <fullName evidence="2">Uncharacterized protein</fullName>
    </submittedName>
</protein>
<evidence type="ECO:0000313" key="3">
    <source>
        <dbReference type="Proteomes" id="UP000254227"/>
    </source>
</evidence>
<organism evidence="2 3">
    <name type="scientific">Acinetobacter johnsonii</name>
    <dbReference type="NCBI Taxonomy" id="40214"/>
    <lineage>
        <taxon>Bacteria</taxon>
        <taxon>Pseudomonadati</taxon>
        <taxon>Pseudomonadota</taxon>
        <taxon>Gammaproteobacteria</taxon>
        <taxon>Moraxellales</taxon>
        <taxon>Moraxellaceae</taxon>
        <taxon>Acinetobacter</taxon>
    </lineage>
</organism>
<dbReference type="RefSeq" id="WP_004684353.1">
    <property type="nucleotide sequence ID" value="NZ_BBTB01000012.1"/>
</dbReference>
<dbReference type="Proteomes" id="UP000254227">
    <property type="component" value="Unassembled WGS sequence"/>
</dbReference>
<evidence type="ECO:0000313" key="4">
    <source>
        <dbReference type="Proteomes" id="UP000595107"/>
    </source>
</evidence>
<evidence type="ECO:0000313" key="1">
    <source>
        <dbReference type="EMBL" id="QPS03748.1"/>
    </source>
</evidence>
<evidence type="ECO:0000313" key="2">
    <source>
        <dbReference type="EMBL" id="SUT98885.1"/>
    </source>
</evidence>
<name>A0A380U9U2_ACIJO</name>
<dbReference type="EMBL" id="CP065666">
    <property type="protein sequence ID" value="QPS03748.1"/>
    <property type="molecule type" value="Genomic_DNA"/>
</dbReference>
<dbReference type="AlphaFoldDB" id="A0A380U9U2"/>
<reference evidence="2 3" key="1">
    <citation type="submission" date="2018-06" db="EMBL/GenBank/DDBJ databases">
        <authorList>
            <consortium name="Pathogen Informatics"/>
            <person name="Doyle S."/>
        </authorList>
    </citation>
    <scope>NUCLEOTIDE SEQUENCE [LARGE SCALE GENOMIC DNA]</scope>
    <source>
        <strain evidence="2 3">NCTC10308</strain>
    </source>
</reference>
<dbReference type="EMBL" id="UFRV01000006">
    <property type="protein sequence ID" value="SUT98885.1"/>
    <property type="molecule type" value="Genomic_DNA"/>
</dbReference>
<reference evidence="1 4" key="2">
    <citation type="submission" date="2020-12" db="EMBL/GenBank/DDBJ databases">
        <title>FDA dAtabase for Regulatory Grade micrObial Sequences (FDA-ARGOS): Supporting development and validation of Infectious Disease Dx tests.</title>
        <authorList>
            <person name="Sproer C."/>
            <person name="Gronow S."/>
            <person name="Severitt S."/>
            <person name="Schroder I."/>
            <person name="Tallon L."/>
            <person name="Sadzewicz L."/>
            <person name="Zhao X."/>
            <person name="Boylan J."/>
            <person name="Ott S."/>
            <person name="Bowen H."/>
            <person name="Vavikolanu K."/>
            <person name="Mehta A."/>
            <person name="Aluvathingal J."/>
            <person name="Nadendla S."/>
            <person name="Lowell S."/>
            <person name="Myers T."/>
            <person name="Yan Y."/>
            <person name="Sichtig H."/>
        </authorList>
    </citation>
    <scope>NUCLEOTIDE SEQUENCE [LARGE SCALE GENOMIC DNA]</scope>
    <source>
        <strain evidence="1 4">FDAARGOS_910</strain>
    </source>
</reference>
<proteinExistence type="predicted"/>